<evidence type="ECO:0000256" key="1">
    <source>
        <dbReference type="SAM" id="MobiDB-lite"/>
    </source>
</evidence>
<evidence type="ECO:0000313" key="3">
    <source>
        <dbReference type="Proteomes" id="UP000233100"/>
    </source>
</evidence>
<feature type="region of interest" description="Disordered" evidence="1">
    <location>
        <begin position="20"/>
        <end position="42"/>
    </location>
</feature>
<dbReference type="Proteomes" id="UP000233100">
    <property type="component" value="Chromosome 7"/>
</dbReference>
<name>A0A2K5WM15_MACFA</name>
<dbReference type="AlphaFoldDB" id="A0A2K5WM15"/>
<protein>
    <submittedName>
        <fullName evidence="2">ER membrane protein complex subunit 4</fullName>
    </submittedName>
</protein>
<sequence length="119" mass="12778">MTAQGGLVANRGRRFKWAIELSGPGGGSRGRSDRGSGQGDSLYPVGYLDKQVPDTSVQETDRILVEKVQSFQDVRKFKPEVSSGFGLSHWEPDGFGVGCLQVPVHGTVTYTCIGLVGLH</sequence>
<dbReference type="GeneTree" id="ENSGT00390000006970"/>
<dbReference type="Ensembl" id="ENSMFAT00000012471.2">
    <property type="protein sequence ID" value="ENSMFAP00000038216.2"/>
    <property type="gene ID" value="ENSMFAG00000038451.2"/>
</dbReference>
<evidence type="ECO:0000313" key="2">
    <source>
        <dbReference type="Ensembl" id="ENSMFAP00000038216.2"/>
    </source>
</evidence>
<dbReference type="VEuPathDB" id="HostDB:ENSMFAG00000038451"/>
<reference evidence="2" key="2">
    <citation type="submission" date="2025-08" db="UniProtKB">
        <authorList>
            <consortium name="Ensembl"/>
        </authorList>
    </citation>
    <scope>IDENTIFICATION</scope>
</reference>
<proteinExistence type="predicted"/>
<reference evidence="2" key="3">
    <citation type="submission" date="2025-09" db="UniProtKB">
        <authorList>
            <consortium name="Ensembl"/>
        </authorList>
    </citation>
    <scope>IDENTIFICATION</scope>
</reference>
<reference evidence="2 3" key="1">
    <citation type="submission" date="2013-03" db="EMBL/GenBank/DDBJ databases">
        <authorList>
            <person name="Warren W."/>
            <person name="Wilson R.K."/>
        </authorList>
    </citation>
    <scope>NUCLEOTIDE SEQUENCE</scope>
</reference>
<accession>A0A2K5WM15</accession>
<dbReference type="GeneID" id="101865958"/>
<organism evidence="2 3">
    <name type="scientific">Macaca fascicularis</name>
    <name type="common">Crab-eating macaque</name>
    <name type="synonym">Cynomolgus monkey</name>
    <dbReference type="NCBI Taxonomy" id="9541"/>
    <lineage>
        <taxon>Eukaryota</taxon>
        <taxon>Metazoa</taxon>
        <taxon>Chordata</taxon>
        <taxon>Craniata</taxon>
        <taxon>Vertebrata</taxon>
        <taxon>Euteleostomi</taxon>
        <taxon>Mammalia</taxon>
        <taxon>Eutheria</taxon>
        <taxon>Euarchontoglires</taxon>
        <taxon>Primates</taxon>
        <taxon>Haplorrhini</taxon>
        <taxon>Catarrhini</taxon>
        <taxon>Cercopithecidae</taxon>
        <taxon>Cercopithecinae</taxon>
        <taxon>Macaca</taxon>
    </lineage>
</organism>
<dbReference type="RefSeq" id="XP_073851544.1">
    <property type="nucleotide sequence ID" value="XM_073995443.1"/>
</dbReference>
<keyword evidence="3" id="KW-1185">Reference proteome</keyword>
<dbReference type="Bgee" id="ENSMFAG00000038451">
    <property type="expression patterns" value="Expressed in pituitary gland and 13 other cell types or tissues"/>
</dbReference>
<gene>
    <name evidence="2" type="primary">EMC4</name>
</gene>